<dbReference type="PANTHER" id="PTHR43537:SF52">
    <property type="entry name" value="FATTY ACID METABOLISM REGULATOR PROTEIN"/>
    <property type="match status" value="1"/>
</dbReference>
<sequence>MEEEFKSPIRSSDLVENMLIRAVLQGEYPPGSELPPERDLAAKLGVGRPTLREVIQRLERDGWFTVRKGQHTLVNDFWREGNLNTLVNIVQSSEEVPEDFIINLLEVRSVLAPAYVKDAVHSCPAKVVAALTEIDELKDAAEVFALFDWQLQIKLVYLAKNPIYRLMLNSFGAIYVQAARRYFMIRENRQLSRQFYQDLLAAAMASDYQKSERVTKEVMEAVLRNYKNQVSRRRMLEEGFDNETMERMGR</sequence>
<dbReference type="PROSITE" id="PS50949">
    <property type="entry name" value="HTH_GNTR"/>
    <property type="match status" value="1"/>
</dbReference>
<dbReference type="PRINTS" id="PR00035">
    <property type="entry name" value="HTHGNTR"/>
</dbReference>
<reference evidence="6" key="1">
    <citation type="submission" date="2011-11" db="EMBL/GenBank/DDBJ databases">
        <title>Complete sequence of Desulfosporosinus orientis DSM 765.</title>
        <authorList>
            <person name="Lucas S."/>
            <person name="Han J."/>
            <person name="Lapidus A."/>
            <person name="Cheng J.-F."/>
            <person name="Goodwin L."/>
            <person name="Pitluck S."/>
            <person name="Peters L."/>
            <person name="Ovchinnikova G."/>
            <person name="Teshima H."/>
            <person name="Detter J.C."/>
            <person name="Han C."/>
            <person name="Tapia R."/>
            <person name="Land M."/>
            <person name="Hauser L."/>
            <person name="Kyrpides N."/>
            <person name="Ivanova N."/>
            <person name="Pagani I."/>
            <person name="Pester M."/>
            <person name="Spring S."/>
            <person name="Ollivier B."/>
            <person name="Rattei T."/>
            <person name="Klenk H.-P."/>
            <person name="Wagner M."/>
            <person name="Loy A."/>
            <person name="Woyke T."/>
        </authorList>
    </citation>
    <scope>NUCLEOTIDE SEQUENCE [LARGE SCALE GENOMIC DNA]</scope>
    <source>
        <strain evidence="6">ATCC 19365 / DSM 765 / NCIMB 8382 / VKM B-1628</strain>
    </source>
</reference>
<keyword evidence="6" id="KW-1185">Reference proteome</keyword>
<dbReference type="Gene3D" id="1.10.10.10">
    <property type="entry name" value="Winged helix-like DNA-binding domain superfamily/Winged helix DNA-binding domain"/>
    <property type="match status" value="1"/>
</dbReference>
<dbReference type="STRING" id="768706.Desor_1542"/>
<dbReference type="InterPro" id="IPR036390">
    <property type="entry name" value="WH_DNA-bd_sf"/>
</dbReference>
<dbReference type="Pfam" id="PF00392">
    <property type="entry name" value="GntR"/>
    <property type="match status" value="1"/>
</dbReference>
<evidence type="ECO:0000256" key="1">
    <source>
        <dbReference type="ARBA" id="ARBA00023015"/>
    </source>
</evidence>
<dbReference type="InterPro" id="IPR028374">
    <property type="entry name" value="FadR_C"/>
</dbReference>
<feature type="domain" description="HTH gntR-type" evidence="4">
    <location>
        <begin position="9"/>
        <end position="77"/>
    </location>
</feature>
<evidence type="ECO:0000256" key="3">
    <source>
        <dbReference type="ARBA" id="ARBA00023163"/>
    </source>
</evidence>
<keyword evidence="2" id="KW-0238">DNA-binding</keyword>
<dbReference type="CDD" id="cd07377">
    <property type="entry name" value="WHTH_GntR"/>
    <property type="match status" value="1"/>
</dbReference>
<dbReference type="Pfam" id="PF07840">
    <property type="entry name" value="FadR_C"/>
    <property type="match status" value="1"/>
</dbReference>
<dbReference type="Proteomes" id="UP000006346">
    <property type="component" value="Chromosome"/>
</dbReference>
<dbReference type="SUPFAM" id="SSF48008">
    <property type="entry name" value="GntR ligand-binding domain-like"/>
    <property type="match status" value="1"/>
</dbReference>
<dbReference type="PANTHER" id="PTHR43537">
    <property type="entry name" value="TRANSCRIPTIONAL REGULATOR, GNTR FAMILY"/>
    <property type="match status" value="1"/>
</dbReference>
<evidence type="ECO:0000313" key="5">
    <source>
        <dbReference type="EMBL" id="AET67193.1"/>
    </source>
</evidence>
<protein>
    <submittedName>
        <fullName evidence="5">Transcriptional regulator</fullName>
    </submittedName>
</protein>
<proteinExistence type="predicted"/>
<dbReference type="GO" id="GO:0019217">
    <property type="term" value="P:regulation of fatty acid metabolic process"/>
    <property type="evidence" value="ECO:0007669"/>
    <property type="project" value="InterPro"/>
</dbReference>
<dbReference type="Gene3D" id="1.20.120.530">
    <property type="entry name" value="GntR ligand-binding domain-like"/>
    <property type="match status" value="1"/>
</dbReference>
<organism evidence="5 6">
    <name type="scientific">Desulfosporosinus orientis (strain ATCC 19365 / DSM 765 / NCIMB 8382 / VKM B-1628 / Singapore I)</name>
    <name type="common">Desulfotomaculum orientis</name>
    <dbReference type="NCBI Taxonomy" id="768706"/>
    <lineage>
        <taxon>Bacteria</taxon>
        <taxon>Bacillati</taxon>
        <taxon>Bacillota</taxon>
        <taxon>Clostridia</taxon>
        <taxon>Eubacteriales</taxon>
        <taxon>Desulfitobacteriaceae</taxon>
        <taxon>Desulfosporosinus</taxon>
    </lineage>
</organism>
<dbReference type="AlphaFoldDB" id="G7WCZ8"/>
<dbReference type="eggNOG" id="COG2186">
    <property type="taxonomic scope" value="Bacteria"/>
</dbReference>
<keyword evidence="1" id="KW-0805">Transcription regulation</keyword>
<dbReference type="SUPFAM" id="SSF46785">
    <property type="entry name" value="Winged helix' DNA-binding domain"/>
    <property type="match status" value="1"/>
</dbReference>
<dbReference type="InterPro" id="IPR036388">
    <property type="entry name" value="WH-like_DNA-bd_sf"/>
</dbReference>
<dbReference type="SMART" id="SM00345">
    <property type="entry name" value="HTH_GNTR"/>
    <property type="match status" value="1"/>
</dbReference>
<dbReference type="GO" id="GO:0000062">
    <property type="term" value="F:fatty-acyl-CoA binding"/>
    <property type="evidence" value="ECO:0007669"/>
    <property type="project" value="InterPro"/>
</dbReference>
<gene>
    <name evidence="5" type="ordered locus">Desor_1542</name>
</gene>
<evidence type="ECO:0000259" key="4">
    <source>
        <dbReference type="PROSITE" id="PS50949"/>
    </source>
</evidence>
<dbReference type="PATRIC" id="fig|768706.3.peg.1526"/>
<dbReference type="OrthoDB" id="163333at2"/>
<evidence type="ECO:0000313" key="6">
    <source>
        <dbReference type="Proteomes" id="UP000006346"/>
    </source>
</evidence>
<dbReference type="InterPro" id="IPR008920">
    <property type="entry name" value="TF_FadR/GntR_C"/>
</dbReference>
<dbReference type="GO" id="GO:0003700">
    <property type="term" value="F:DNA-binding transcription factor activity"/>
    <property type="evidence" value="ECO:0007669"/>
    <property type="project" value="InterPro"/>
</dbReference>
<accession>G7WCZ8</accession>
<evidence type="ECO:0000256" key="2">
    <source>
        <dbReference type="ARBA" id="ARBA00023125"/>
    </source>
</evidence>
<dbReference type="RefSeq" id="WP_014184012.1">
    <property type="nucleotide sequence ID" value="NC_016584.1"/>
</dbReference>
<dbReference type="GO" id="GO:0003677">
    <property type="term" value="F:DNA binding"/>
    <property type="evidence" value="ECO:0007669"/>
    <property type="project" value="UniProtKB-KW"/>
</dbReference>
<keyword evidence="3" id="KW-0804">Transcription</keyword>
<reference evidence="5 6" key="2">
    <citation type="journal article" date="2012" name="J. Bacteriol.">
        <title>Complete genome sequences of Desulfosporosinus orientis DSM765T, Desulfosporosinus youngiae DSM17734T, Desulfosporosinus meridiei DSM13257T, and Desulfosporosinus acidiphilus DSM22704T.</title>
        <authorList>
            <person name="Pester M."/>
            <person name="Brambilla E."/>
            <person name="Alazard D."/>
            <person name="Rattei T."/>
            <person name="Weinmaier T."/>
            <person name="Han J."/>
            <person name="Lucas S."/>
            <person name="Lapidus A."/>
            <person name="Cheng J.F."/>
            <person name="Goodwin L."/>
            <person name="Pitluck S."/>
            <person name="Peters L."/>
            <person name="Ovchinnikova G."/>
            <person name="Teshima H."/>
            <person name="Detter J.C."/>
            <person name="Han C.S."/>
            <person name="Tapia R."/>
            <person name="Land M.L."/>
            <person name="Hauser L."/>
            <person name="Kyrpides N.C."/>
            <person name="Ivanova N.N."/>
            <person name="Pagani I."/>
            <person name="Huntmann M."/>
            <person name="Wei C.L."/>
            <person name="Davenport K.W."/>
            <person name="Daligault H."/>
            <person name="Chain P.S."/>
            <person name="Chen A."/>
            <person name="Mavromatis K."/>
            <person name="Markowitz V."/>
            <person name="Szeto E."/>
            <person name="Mikhailova N."/>
            <person name="Pati A."/>
            <person name="Wagner M."/>
            <person name="Woyke T."/>
            <person name="Ollivier B."/>
            <person name="Klenk H.P."/>
            <person name="Spring S."/>
            <person name="Loy A."/>
        </authorList>
    </citation>
    <scope>NUCLEOTIDE SEQUENCE [LARGE SCALE GENOMIC DNA]</scope>
    <source>
        <strain evidence="6">ATCC 19365 / DSM 765 / NCIMB 8382 / VKM B-1628</strain>
    </source>
</reference>
<dbReference type="KEGG" id="dor:Desor_1542"/>
<dbReference type="HOGENOM" id="CLU_017584_9_4_9"/>
<dbReference type="InterPro" id="IPR000524">
    <property type="entry name" value="Tscrpt_reg_HTH_GntR"/>
</dbReference>
<dbReference type="EMBL" id="CP003108">
    <property type="protein sequence ID" value="AET67193.1"/>
    <property type="molecule type" value="Genomic_DNA"/>
</dbReference>
<name>G7WCZ8_DESOD</name>